<name>A0ABS7QHL0_9ACTN</name>
<dbReference type="Gene3D" id="3.30.450.20">
    <property type="entry name" value="PAS domain"/>
    <property type="match status" value="2"/>
</dbReference>
<dbReference type="InterPro" id="IPR013767">
    <property type="entry name" value="PAS_fold"/>
</dbReference>
<dbReference type="SMART" id="SM00065">
    <property type="entry name" value="GAF"/>
    <property type="match status" value="1"/>
</dbReference>
<dbReference type="CDD" id="cd00130">
    <property type="entry name" value="PAS"/>
    <property type="match status" value="2"/>
</dbReference>
<dbReference type="Pfam" id="PF00989">
    <property type="entry name" value="PAS"/>
    <property type="match status" value="1"/>
</dbReference>
<accession>A0ABS7QHL0</accession>
<proteinExistence type="predicted"/>
<feature type="domain" description="PAS" evidence="3">
    <location>
        <begin position="103"/>
        <end position="169"/>
    </location>
</feature>
<comment type="caution">
    <text evidence="4">The sequence shown here is derived from an EMBL/GenBank/DDBJ whole genome shotgun (WGS) entry which is preliminary data.</text>
</comment>
<dbReference type="Pfam" id="PF08448">
    <property type="entry name" value="PAS_4"/>
    <property type="match status" value="1"/>
</dbReference>
<dbReference type="Gene3D" id="3.60.40.10">
    <property type="entry name" value="PPM-type phosphatase domain"/>
    <property type="match status" value="1"/>
</dbReference>
<dbReference type="Proteomes" id="UP000778578">
    <property type="component" value="Unassembled WGS sequence"/>
</dbReference>
<dbReference type="SUPFAM" id="SSF55781">
    <property type="entry name" value="GAF domain-like"/>
    <property type="match status" value="1"/>
</dbReference>
<dbReference type="InterPro" id="IPR013656">
    <property type="entry name" value="PAS_4"/>
</dbReference>
<dbReference type="SUPFAM" id="SSF55785">
    <property type="entry name" value="PYP-like sensor domain (PAS domain)"/>
    <property type="match status" value="2"/>
</dbReference>
<dbReference type="Gene3D" id="3.30.450.40">
    <property type="match status" value="1"/>
</dbReference>
<feature type="compositionally biased region" description="Low complexity" evidence="2">
    <location>
        <begin position="616"/>
        <end position="629"/>
    </location>
</feature>
<dbReference type="InterPro" id="IPR000014">
    <property type="entry name" value="PAS"/>
</dbReference>
<sequence length="828" mass="88079">MGGDAPLLVVDSAGRVARWSPAAEELLGPSAGEALGRPLTELLRAPPQGPGDDGGTRRRRRLAELAGGPGGRGLDVRPDLGPDGSLTWEVFLPPAGRTRPGVDAAVLEALVDHAPGGLFVLDDDLRVLSANDAAQHMCGGSDLRLEGRPLRSVWCLTPPEEMERLLRRVLSGGVPPPGQVVPAHLTDGLQHRHLNVSVFPLRDGLGAVVVITDVTARERTRRRFQALTAVRDRVGTTMAVVPTCQELADALVEGFADIAVVEVVESVVRGEEPPLMPLGRDVPLRRAAFGHSGGDYRLQAHPVGDVRALPFPTPYAQALIDLRPRSITLDSEASWVAIDPDRARAIRDSGAHSLLVAPLTVRGTVIGLLSLYRTGQGDGFDEHEVALVSELATHTALSIDNARRFTHEHTIAAALQRHLLPSEPASQTAVETAHLYVAHEEGGGGWFDAFDLPGARTALVVGEVDGHGIHTATVMGQLRTVVNSLASLDLDPDELLARLDDATTRLAHERMALPAGDPLRGHPVRATCVCAVYDPFARTCTLASAGHPAPFVVGAEATVRRLSLPAGPPLGIGDGLPFAATTVTLADGDILGLYTSAFRAAARPRPEPAAGGRGQPEGAPDGPEAAAEALAEERMRSRDAKAEAEADGTVGPDPADGLEQVLAGRERPLQGLCDDVLYRLRLDDLTGDAVLLLARTHPFPDDRVADWELEELPTAASAARGHVRHQLAVWDVSEDVGYATEGIVSELVTNALRYGAPPIRLRLIKDRALTCEVQDSSTSAPRMRHARTIDEGGRGLYICARLAQNWGVRYTAHGKTVWTEQSLTTPPV</sequence>
<evidence type="ECO:0000313" key="4">
    <source>
        <dbReference type="EMBL" id="MBY8882286.1"/>
    </source>
</evidence>
<dbReference type="InterPro" id="IPR036890">
    <property type="entry name" value="HATPase_C_sf"/>
</dbReference>
<dbReference type="SMART" id="SM00091">
    <property type="entry name" value="PAS"/>
    <property type="match status" value="2"/>
</dbReference>
<dbReference type="PANTHER" id="PTHR43156">
    <property type="entry name" value="STAGE II SPORULATION PROTEIN E-RELATED"/>
    <property type="match status" value="1"/>
</dbReference>
<protein>
    <submittedName>
        <fullName evidence="4">SpoIIE family protein phosphatase</fullName>
    </submittedName>
</protein>
<keyword evidence="1" id="KW-0378">Hydrolase</keyword>
<dbReference type="Gene3D" id="3.30.565.10">
    <property type="entry name" value="Histidine kinase-like ATPase, C-terminal domain"/>
    <property type="match status" value="1"/>
</dbReference>
<evidence type="ECO:0000313" key="5">
    <source>
        <dbReference type="Proteomes" id="UP000778578"/>
    </source>
</evidence>
<dbReference type="SMART" id="SM00331">
    <property type="entry name" value="PP2C_SIG"/>
    <property type="match status" value="1"/>
</dbReference>
<dbReference type="InterPro" id="IPR003018">
    <property type="entry name" value="GAF"/>
</dbReference>
<keyword evidence="5" id="KW-1185">Reference proteome</keyword>
<dbReference type="InterPro" id="IPR029016">
    <property type="entry name" value="GAF-like_dom_sf"/>
</dbReference>
<dbReference type="InterPro" id="IPR003594">
    <property type="entry name" value="HATPase_dom"/>
</dbReference>
<feature type="region of interest" description="Disordered" evidence="2">
    <location>
        <begin position="602"/>
        <end position="657"/>
    </location>
</feature>
<dbReference type="InterPro" id="IPR035965">
    <property type="entry name" value="PAS-like_dom_sf"/>
</dbReference>
<evidence type="ECO:0000256" key="1">
    <source>
        <dbReference type="ARBA" id="ARBA00022801"/>
    </source>
</evidence>
<evidence type="ECO:0000259" key="3">
    <source>
        <dbReference type="PROSITE" id="PS50112"/>
    </source>
</evidence>
<dbReference type="SUPFAM" id="SSF55874">
    <property type="entry name" value="ATPase domain of HSP90 chaperone/DNA topoisomerase II/histidine kinase"/>
    <property type="match status" value="1"/>
</dbReference>
<dbReference type="InterPro" id="IPR001932">
    <property type="entry name" value="PPM-type_phosphatase-like_dom"/>
</dbReference>
<dbReference type="Pfam" id="PF13581">
    <property type="entry name" value="HATPase_c_2"/>
    <property type="match status" value="1"/>
</dbReference>
<evidence type="ECO:0000256" key="2">
    <source>
        <dbReference type="SAM" id="MobiDB-lite"/>
    </source>
</evidence>
<dbReference type="PANTHER" id="PTHR43156:SF2">
    <property type="entry name" value="STAGE II SPORULATION PROTEIN E"/>
    <property type="match status" value="1"/>
</dbReference>
<dbReference type="CDD" id="cd16936">
    <property type="entry name" value="HATPase_RsbW-like"/>
    <property type="match status" value="1"/>
</dbReference>
<organism evidence="4 5">
    <name type="scientific">Actinacidiphila acidipaludis</name>
    <dbReference type="NCBI Taxonomy" id="2873382"/>
    <lineage>
        <taxon>Bacteria</taxon>
        <taxon>Bacillati</taxon>
        <taxon>Actinomycetota</taxon>
        <taxon>Actinomycetes</taxon>
        <taxon>Kitasatosporales</taxon>
        <taxon>Streptomycetaceae</taxon>
        <taxon>Actinacidiphila</taxon>
    </lineage>
</organism>
<dbReference type="InterPro" id="IPR052016">
    <property type="entry name" value="Bact_Sigma-Reg"/>
</dbReference>
<feature type="domain" description="PAS" evidence="3">
    <location>
        <begin position="6"/>
        <end position="43"/>
    </location>
</feature>
<gene>
    <name evidence="4" type="ORF">K7862_32325</name>
</gene>
<reference evidence="4 5" key="1">
    <citation type="submission" date="2021-08" db="EMBL/GenBank/DDBJ databases">
        <title>WGS of actinomycetes from Thailand.</title>
        <authorList>
            <person name="Thawai C."/>
        </authorList>
    </citation>
    <scope>NUCLEOTIDE SEQUENCE [LARGE SCALE GENOMIC DNA]</scope>
    <source>
        <strain evidence="4 5">PLK6-54</strain>
    </source>
</reference>
<dbReference type="Pfam" id="PF01590">
    <property type="entry name" value="GAF"/>
    <property type="match status" value="1"/>
</dbReference>
<dbReference type="InterPro" id="IPR036457">
    <property type="entry name" value="PPM-type-like_dom_sf"/>
</dbReference>
<dbReference type="NCBIfam" id="TIGR00229">
    <property type="entry name" value="sensory_box"/>
    <property type="match status" value="1"/>
</dbReference>
<dbReference type="EMBL" id="JAINZZ010000068">
    <property type="protein sequence ID" value="MBY8882286.1"/>
    <property type="molecule type" value="Genomic_DNA"/>
</dbReference>
<dbReference type="RefSeq" id="WP_222968510.1">
    <property type="nucleotide sequence ID" value="NZ_JAINZZ010000068.1"/>
</dbReference>
<feature type="compositionally biased region" description="Basic and acidic residues" evidence="2">
    <location>
        <begin position="631"/>
        <end position="644"/>
    </location>
</feature>
<dbReference type="Pfam" id="PF07228">
    <property type="entry name" value="SpoIIE"/>
    <property type="match status" value="1"/>
</dbReference>
<dbReference type="PROSITE" id="PS50112">
    <property type="entry name" value="PAS"/>
    <property type="match status" value="2"/>
</dbReference>